<dbReference type="InterPro" id="IPR051317">
    <property type="entry name" value="Gfo/Idh/MocA_oxidoreduct"/>
</dbReference>
<dbReference type="Proteomes" id="UP000316628">
    <property type="component" value="Unassembled WGS sequence"/>
</dbReference>
<evidence type="ECO:0000256" key="2">
    <source>
        <dbReference type="ARBA" id="ARBA00023002"/>
    </source>
</evidence>
<evidence type="ECO:0000313" key="7">
    <source>
        <dbReference type="Proteomes" id="UP000316628"/>
    </source>
</evidence>
<dbReference type="Gene3D" id="3.40.50.720">
    <property type="entry name" value="NAD(P)-binding Rossmann-like Domain"/>
    <property type="match status" value="1"/>
</dbReference>
<dbReference type="InterPro" id="IPR055170">
    <property type="entry name" value="GFO_IDH_MocA-like_dom"/>
</dbReference>
<accession>A0A543J582</accession>
<evidence type="ECO:0000259" key="4">
    <source>
        <dbReference type="Pfam" id="PF01408"/>
    </source>
</evidence>
<dbReference type="SUPFAM" id="SSF51735">
    <property type="entry name" value="NAD(P)-binding Rossmann-fold domains"/>
    <property type="match status" value="1"/>
</dbReference>
<reference evidence="6 7" key="1">
    <citation type="submission" date="2019-06" db="EMBL/GenBank/DDBJ databases">
        <title>Sequencing the genomes of 1000 actinobacteria strains.</title>
        <authorList>
            <person name="Klenk H.-P."/>
        </authorList>
    </citation>
    <scope>NUCLEOTIDE SEQUENCE [LARGE SCALE GENOMIC DNA]</scope>
    <source>
        <strain evidence="6 7">DSM 45456</strain>
    </source>
</reference>
<feature type="region of interest" description="Disordered" evidence="3">
    <location>
        <begin position="1"/>
        <end position="26"/>
    </location>
</feature>
<comment type="caution">
    <text evidence="6">The sequence shown here is derived from an EMBL/GenBank/DDBJ whole genome shotgun (WGS) entry which is preliminary data.</text>
</comment>
<feature type="domain" description="GFO/IDH/MocA-like oxidoreductase" evidence="5">
    <location>
        <begin position="172"/>
        <end position="256"/>
    </location>
</feature>
<evidence type="ECO:0000256" key="3">
    <source>
        <dbReference type="SAM" id="MobiDB-lite"/>
    </source>
</evidence>
<protein>
    <submittedName>
        <fullName evidence="6">Putative dehydrogenase</fullName>
    </submittedName>
</protein>
<evidence type="ECO:0000313" key="6">
    <source>
        <dbReference type="EMBL" id="TQM77952.1"/>
    </source>
</evidence>
<keyword evidence="2" id="KW-0560">Oxidoreductase</keyword>
<evidence type="ECO:0000259" key="5">
    <source>
        <dbReference type="Pfam" id="PF22725"/>
    </source>
</evidence>
<evidence type="ECO:0000256" key="1">
    <source>
        <dbReference type="ARBA" id="ARBA00010928"/>
    </source>
</evidence>
<dbReference type="InterPro" id="IPR036291">
    <property type="entry name" value="NAD(P)-bd_dom_sf"/>
</dbReference>
<name>A0A543J582_9PSEU</name>
<feature type="domain" description="Gfo/Idh/MocA-like oxidoreductase N-terminal" evidence="4">
    <location>
        <begin position="33"/>
        <end position="146"/>
    </location>
</feature>
<dbReference type="Gene3D" id="3.30.360.10">
    <property type="entry name" value="Dihydrodipicolinate Reductase, domain 2"/>
    <property type="match status" value="1"/>
</dbReference>
<dbReference type="Pfam" id="PF22725">
    <property type="entry name" value="GFO_IDH_MocA_C3"/>
    <property type="match status" value="1"/>
</dbReference>
<organism evidence="6 7">
    <name type="scientific">Saccharothrix saharensis</name>
    <dbReference type="NCBI Taxonomy" id="571190"/>
    <lineage>
        <taxon>Bacteria</taxon>
        <taxon>Bacillati</taxon>
        <taxon>Actinomycetota</taxon>
        <taxon>Actinomycetes</taxon>
        <taxon>Pseudonocardiales</taxon>
        <taxon>Pseudonocardiaceae</taxon>
        <taxon>Saccharothrix</taxon>
    </lineage>
</organism>
<dbReference type="GO" id="GO:0000166">
    <property type="term" value="F:nucleotide binding"/>
    <property type="evidence" value="ECO:0007669"/>
    <property type="project" value="InterPro"/>
</dbReference>
<dbReference type="PANTHER" id="PTHR43708">
    <property type="entry name" value="CONSERVED EXPRESSED OXIDOREDUCTASE (EUROFUNG)"/>
    <property type="match status" value="1"/>
</dbReference>
<gene>
    <name evidence="6" type="ORF">FHX81_0199</name>
</gene>
<dbReference type="AlphaFoldDB" id="A0A543J582"/>
<dbReference type="PANTHER" id="PTHR43708:SF5">
    <property type="entry name" value="CONSERVED EXPRESSED OXIDOREDUCTASE (EUROFUNG)-RELATED"/>
    <property type="match status" value="1"/>
</dbReference>
<dbReference type="EMBL" id="VFPP01000001">
    <property type="protein sequence ID" value="TQM77952.1"/>
    <property type="molecule type" value="Genomic_DNA"/>
</dbReference>
<proteinExistence type="inferred from homology"/>
<keyword evidence="7" id="KW-1185">Reference proteome</keyword>
<dbReference type="InterPro" id="IPR000683">
    <property type="entry name" value="Gfo/Idh/MocA-like_OxRdtase_N"/>
</dbReference>
<comment type="similarity">
    <text evidence="1">Belongs to the Gfo/Idh/MocA family.</text>
</comment>
<dbReference type="Pfam" id="PF01408">
    <property type="entry name" value="GFO_IDH_MocA"/>
    <property type="match status" value="1"/>
</dbReference>
<sequence>MSGPVGSGPQRDRAQPDRSGWRGPSGTDRSAVIRLGVVGLGVISRFYLAAIASSPRFALAAVCDLDERALTDHGVPAFRSHEAMLDAGGIDAVVVTAPNDVHARVAMDAVEHGLPVCVEKPLATSLRDGLAVAEAARRRDVALFTAFHRRYNANVLALRDKLAGAAPVAELTVRYLERIEEHVGADRWYLDPARSGGGCVADNGPNALDLVRLFLGEVTLESARVTRVDGIDRQAVLHVRGSAPAVVDLDWSHPGETKDVTARLADGTVLRADVLAGFDGFKGSLWHEYDGVLRDFAAAVTAGSGWRDGGLAALDLVDEVYRREGA</sequence>
<dbReference type="GO" id="GO:0016491">
    <property type="term" value="F:oxidoreductase activity"/>
    <property type="evidence" value="ECO:0007669"/>
    <property type="project" value="UniProtKB-KW"/>
</dbReference>
<dbReference type="SUPFAM" id="SSF55347">
    <property type="entry name" value="Glyceraldehyde-3-phosphate dehydrogenase-like, C-terminal domain"/>
    <property type="match status" value="1"/>
</dbReference>
<feature type="compositionally biased region" description="Basic and acidic residues" evidence="3">
    <location>
        <begin position="10"/>
        <end position="20"/>
    </location>
</feature>